<gene>
    <name evidence="3" type="ORF">BCV69DRAFT_314955</name>
</gene>
<sequence length="622" mass="67819">MGGYLGHTSPYTKWPEVCANATISCHGNVPDEVFRQVIGLSSIFSGAAFVAPIFALVFWKLFAKWLWRSRWNREEKASNTRRMRWNMEEKRRTLAMGKRMPWSALNSPATPRQQGNDRSPERGRAGPSSTDGNRTQYPPAPPARRVSRYDYLGSHTRSRSGYGVRQSVYALAGGITPSASTLSLLGPAPRPHQNSGLIMHSPFQNPHSPGAGNETQQHPLLPQPQYGRPAHVNSPLASSGNYQMPREDGFYDPATEINPSIVARQRQGYIDREIPNPSAPVNRRRSGIRGLYRNSTQINAAPQTGDNNEPGRAEGDFNPPLPLKRGSPPGQGHGRPDYERTFSDDSTHSLSLSHSQSHPLRSENSFYSRDSVQSRVSVRSTRHLLADPPRRQGTGGLTLDDVVRESAQAPGGPGSNVQGSGPGAVQPYTDSATPTGTGSSPLRHSVHGMGLTLAPSPLTTQAKQQERGEEERRLAKELAHTLRYVNHSPFAADWGWQWRASSRSSGAKKRKSFLGRKTRTQLNDRFGEGGTPLAGQGGACKRIEASQGHWSFDDRAIGADLPLSVSHPGEPYSASPPSPYPGDSNSSNGHYSRVGDASEAGARLRRAVAEFHGVGESGPFYR</sequence>
<feature type="region of interest" description="Disordered" evidence="1">
    <location>
        <begin position="561"/>
        <end position="599"/>
    </location>
</feature>
<organism evidence="3 4">
    <name type="scientific">Pseudomicrostroma glucosiphilum</name>
    <dbReference type="NCBI Taxonomy" id="1684307"/>
    <lineage>
        <taxon>Eukaryota</taxon>
        <taxon>Fungi</taxon>
        <taxon>Dikarya</taxon>
        <taxon>Basidiomycota</taxon>
        <taxon>Ustilaginomycotina</taxon>
        <taxon>Exobasidiomycetes</taxon>
        <taxon>Microstromatales</taxon>
        <taxon>Microstromatales incertae sedis</taxon>
        <taxon>Pseudomicrostroma</taxon>
    </lineage>
</organism>
<feature type="compositionally biased region" description="Basic and acidic residues" evidence="1">
    <location>
        <begin position="334"/>
        <end position="347"/>
    </location>
</feature>
<feature type="compositionally biased region" description="Polar residues" evidence="1">
    <location>
        <begin position="293"/>
        <end position="307"/>
    </location>
</feature>
<dbReference type="AlphaFoldDB" id="A0A316TZN6"/>
<dbReference type="EMBL" id="KZ819338">
    <property type="protein sequence ID" value="PWN18114.1"/>
    <property type="molecule type" value="Genomic_DNA"/>
</dbReference>
<evidence type="ECO:0000313" key="4">
    <source>
        <dbReference type="Proteomes" id="UP000245942"/>
    </source>
</evidence>
<accession>A0A316TZN6</accession>
<feature type="region of interest" description="Disordered" evidence="1">
    <location>
        <begin position="266"/>
        <end position="285"/>
    </location>
</feature>
<evidence type="ECO:0000256" key="2">
    <source>
        <dbReference type="SAM" id="Phobius"/>
    </source>
</evidence>
<dbReference type="Proteomes" id="UP000245942">
    <property type="component" value="Unassembled WGS sequence"/>
</dbReference>
<evidence type="ECO:0000313" key="3">
    <source>
        <dbReference type="EMBL" id="PWN18114.1"/>
    </source>
</evidence>
<feature type="compositionally biased region" description="Low complexity" evidence="1">
    <location>
        <begin position="368"/>
        <end position="379"/>
    </location>
</feature>
<feature type="region of interest" description="Disordered" evidence="1">
    <location>
        <begin position="291"/>
        <end position="472"/>
    </location>
</feature>
<keyword evidence="2" id="KW-0472">Membrane</keyword>
<feature type="compositionally biased region" description="Polar residues" evidence="1">
    <location>
        <begin position="428"/>
        <end position="442"/>
    </location>
</feature>
<evidence type="ECO:0000256" key="1">
    <source>
        <dbReference type="SAM" id="MobiDB-lite"/>
    </source>
</evidence>
<dbReference type="GeneID" id="37016895"/>
<keyword evidence="2" id="KW-1133">Transmembrane helix</keyword>
<feature type="region of interest" description="Disordered" evidence="1">
    <location>
        <begin position="97"/>
        <end position="148"/>
    </location>
</feature>
<keyword evidence="4" id="KW-1185">Reference proteome</keyword>
<protein>
    <submittedName>
        <fullName evidence="3">Uncharacterized protein</fullName>
    </submittedName>
</protein>
<feature type="transmembrane region" description="Helical" evidence="2">
    <location>
        <begin position="37"/>
        <end position="63"/>
    </location>
</feature>
<reference evidence="3 4" key="1">
    <citation type="journal article" date="2018" name="Mol. Biol. Evol.">
        <title>Broad Genomic Sampling Reveals a Smut Pathogenic Ancestry of the Fungal Clade Ustilaginomycotina.</title>
        <authorList>
            <person name="Kijpornyongpan T."/>
            <person name="Mondo S.J."/>
            <person name="Barry K."/>
            <person name="Sandor L."/>
            <person name="Lee J."/>
            <person name="Lipzen A."/>
            <person name="Pangilinan J."/>
            <person name="LaButti K."/>
            <person name="Hainaut M."/>
            <person name="Henrissat B."/>
            <person name="Grigoriev I.V."/>
            <person name="Spatafora J.W."/>
            <person name="Aime M.C."/>
        </authorList>
    </citation>
    <scope>NUCLEOTIDE SEQUENCE [LARGE SCALE GENOMIC DNA]</scope>
    <source>
        <strain evidence="3 4">MCA 4718</strain>
    </source>
</reference>
<feature type="compositionally biased region" description="Low complexity" evidence="1">
    <location>
        <begin position="348"/>
        <end position="359"/>
    </location>
</feature>
<name>A0A316TZN6_9BASI</name>
<keyword evidence="2" id="KW-0812">Transmembrane</keyword>
<feature type="compositionally biased region" description="Polar residues" evidence="1">
    <location>
        <begin position="127"/>
        <end position="136"/>
    </location>
</feature>
<proteinExistence type="predicted"/>
<dbReference type="RefSeq" id="XP_025345274.1">
    <property type="nucleotide sequence ID" value="XM_025495161.1"/>
</dbReference>
<feature type="compositionally biased region" description="Polar residues" evidence="1">
    <location>
        <begin position="104"/>
        <end position="117"/>
    </location>
</feature>